<dbReference type="OrthoDB" id="154333at2"/>
<keyword evidence="3" id="KW-1185">Reference proteome</keyword>
<feature type="transmembrane region" description="Helical" evidence="1">
    <location>
        <begin position="21"/>
        <end position="41"/>
    </location>
</feature>
<keyword evidence="1" id="KW-1133">Transmembrane helix</keyword>
<proteinExistence type="predicted"/>
<dbReference type="Pfam" id="PF06053">
    <property type="entry name" value="DUF929"/>
    <property type="match status" value="1"/>
</dbReference>
<dbReference type="AlphaFoldDB" id="A0A387BK85"/>
<organism evidence="2 3">
    <name type="scientific">Gryllotalpicola protaetiae</name>
    <dbReference type="NCBI Taxonomy" id="2419771"/>
    <lineage>
        <taxon>Bacteria</taxon>
        <taxon>Bacillati</taxon>
        <taxon>Actinomycetota</taxon>
        <taxon>Actinomycetes</taxon>
        <taxon>Micrococcales</taxon>
        <taxon>Microbacteriaceae</taxon>
        <taxon>Gryllotalpicola</taxon>
    </lineage>
</organism>
<name>A0A387BK85_9MICO</name>
<gene>
    <name evidence="2" type="ORF">D7I44_02890</name>
</gene>
<protein>
    <submittedName>
        <fullName evidence="2">DUF929 domain-containing protein</fullName>
    </submittedName>
</protein>
<dbReference type="InterPro" id="IPR009272">
    <property type="entry name" value="DUF929"/>
</dbReference>
<evidence type="ECO:0000313" key="3">
    <source>
        <dbReference type="Proteomes" id="UP000275069"/>
    </source>
</evidence>
<keyword evidence="1" id="KW-0472">Membrane</keyword>
<reference evidence="2 3" key="1">
    <citation type="submission" date="2018-09" db="EMBL/GenBank/DDBJ databases">
        <title>Genome sequencing of strain 2DFW10M-5.</title>
        <authorList>
            <person name="Heo J."/>
            <person name="Kim S.-J."/>
            <person name="Kwon S.-W."/>
        </authorList>
    </citation>
    <scope>NUCLEOTIDE SEQUENCE [LARGE SCALE GENOMIC DNA]</scope>
    <source>
        <strain evidence="2 3">2DFW10M-5</strain>
    </source>
</reference>
<accession>A0A387BK85</accession>
<evidence type="ECO:0000313" key="2">
    <source>
        <dbReference type="EMBL" id="AYG02574.1"/>
    </source>
</evidence>
<sequence>MGRSSRHTVRVARPLRSRVSLQIIVGVVILAVAGAVVFAVAQGTRRTSAPTAGATHTAAPAGIATAVGSVPASVFDTVGIGTAKVAPAKIDAPGLTDGGKPQVVYVGGEFCPFCAAERWPLAVALARFGTFDALGETSSAPAPEVYPGTATLSFHGATFTSDYLSLAAREIYDRDHKPLDKLTDAEQQVLSTYDAPPYTQTSGSIPFIDFGGGRVIAGAQYTPDVLAGKTQAQIAAALSQPGSPIAQAVIGAANVLTVGLCEQTAGQPASVCRSKGVQTAAAAMGAG</sequence>
<dbReference type="Proteomes" id="UP000275069">
    <property type="component" value="Chromosome"/>
</dbReference>
<evidence type="ECO:0000256" key="1">
    <source>
        <dbReference type="SAM" id="Phobius"/>
    </source>
</evidence>
<dbReference type="KEGG" id="gry:D7I44_02890"/>
<keyword evidence="1" id="KW-0812">Transmembrane</keyword>
<dbReference type="EMBL" id="CP032624">
    <property type="protein sequence ID" value="AYG02574.1"/>
    <property type="molecule type" value="Genomic_DNA"/>
</dbReference>